<proteinExistence type="predicted"/>
<gene>
    <name evidence="1" type="ORF">GCM10010319_28100</name>
</gene>
<organism evidence="1 2">
    <name type="scientific">Streptomyces blastmyceticus</name>
    <dbReference type="NCBI Taxonomy" id="68180"/>
    <lineage>
        <taxon>Bacteria</taxon>
        <taxon>Bacillati</taxon>
        <taxon>Actinomycetota</taxon>
        <taxon>Actinomycetes</taxon>
        <taxon>Kitasatosporales</taxon>
        <taxon>Streptomycetaceae</taxon>
        <taxon>Streptomyces</taxon>
    </lineage>
</organism>
<protein>
    <submittedName>
        <fullName evidence="1">Uncharacterized protein</fullName>
    </submittedName>
</protein>
<name>A0ABN0WXR6_9ACTN</name>
<dbReference type="EMBL" id="BAAABW010000015">
    <property type="protein sequence ID" value="GAA0349636.1"/>
    <property type="molecule type" value="Genomic_DNA"/>
</dbReference>
<accession>A0ABN0WXR6</accession>
<comment type="caution">
    <text evidence="1">The sequence shown here is derived from an EMBL/GenBank/DDBJ whole genome shotgun (WGS) entry which is preliminary data.</text>
</comment>
<dbReference type="RefSeq" id="WP_344118133.1">
    <property type="nucleotide sequence ID" value="NZ_BAAABW010000015.1"/>
</dbReference>
<keyword evidence="2" id="KW-1185">Reference proteome</keyword>
<sequence>MLHGIPEVTDNADLRNVLRTIGDNLKADKDLTGNPHASFMMGVLEAEIKETRYYFVASSGNYKDSDTEWTQESWIQSEHLKGISYHRGKWTMVNPTVPNGSTGWLTVRGAKVGLDAGIPDVGKKCSAIKLLLALGNAHPDWGTAKLHMSEMVYVGSAATSPRMRKWHGEGATNSWTAHSCDACEARIPYLICDVPDNRFTN</sequence>
<evidence type="ECO:0000313" key="1">
    <source>
        <dbReference type="EMBL" id="GAA0349636.1"/>
    </source>
</evidence>
<dbReference type="Proteomes" id="UP001500063">
    <property type="component" value="Unassembled WGS sequence"/>
</dbReference>
<reference evidence="1 2" key="1">
    <citation type="journal article" date="2019" name="Int. J. Syst. Evol. Microbiol.">
        <title>The Global Catalogue of Microorganisms (GCM) 10K type strain sequencing project: providing services to taxonomists for standard genome sequencing and annotation.</title>
        <authorList>
            <consortium name="The Broad Institute Genomics Platform"/>
            <consortium name="The Broad Institute Genome Sequencing Center for Infectious Disease"/>
            <person name="Wu L."/>
            <person name="Ma J."/>
        </authorList>
    </citation>
    <scope>NUCLEOTIDE SEQUENCE [LARGE SCALE GENOMIC DNA]</scope>
    <source>
        <strain evidence="1 2">JCM 4565</strain>
    </source>
</reference>
<evidence type="ECO:0000313" key="2">
    <source>
        <dbReference type="Proteomes" id="UP001500063"/>
    </source>
</evidence>